<keyword evidence="1" id="KW-0813">Transport</keyword>
<feature type="domain" description="ABC transporter" evidence="4">
    <location>
        <begin position="4"/>
        <end position="239"/>
    </location>
</feature>
<name>A0A561E833_9MICO</name>
<organism evidence="5 6">
    <name type="scientific">Rudaeicoccus suwonensis</name>
    <dbReference type="NCBI Taxonomy" id="657409"/>
    <lineage>
        <taxon>Bacteria</taxon>
        <taxon>Bacillati</taxon>
        <taxon>Actinomycetota</taxon>
        <taxon>Actinomycetes</taxon>
        <taxon>Micrococcales</taxon>
        <taxon>Dermacoccaceae</taxon>
        <taxon>Rudaeicoccus</taxon>
    </lineage>
</organism>
<dbReference type="AlphaFoldDB" id="A0A561E833"/>
<dbReference type="EMBL" id="VIVQ01000001">
    <property type="protein sequence ID" value="TWE11774.1"/>
    <property type="molecule type" value="Genomic_DNA"/>
</dbReference>
<keyword evidence="2" id="KW-0547">Nucleotide-binding</keyword>
<dbReference type="CDD" id="cd03214">
    <property type="entry name" value="ABC_Iron-Siderophores_B12_Hemin"/>
    <property type="match status" value="1"/>
</dbReference>
<evidence type="ECO:0000256" key="2">
    <source>
        <dbReference type="ARBA" id="ARBA00022741"/>
    </source>
</evidence>
<protein>
    <submittedName>
        <fullName evidence="5">Iron complex transport system ATP-binding protein</fullName>
    </submittedName>
</protein>
<evidence type="ECO:0000313" key="6">
    <source>
        <dbReference type="Proteomes" id="UP000318297"/>
    </source>
</evidence>
<dbReference type="InterPro" id="IPR003593">
    <property type="entry name" value="AAA+_ATPase"/>
</dbReference>
<evidence type="ECO:0000256" key="3">
    <source>
        <dbReference type="ARBA" id="ARBA00022840"/>
    </source>
</evidence>
<keyword evidence="6" id="KW-1185">Reference proteome</keyword>
<evidence type="ECO:0000259" key="4">
    <source>
        <dbReference type="PROSITE" id="PS50893"/>
    </source>
</evidence>
<dbReference type="GO" id="GO:0016887">
    <property type="term" value="F:ATP hydrolysis activity"/>
    <property type="evidence" value="ECO:0007669"/>
    <property type="project" value="InterPro"/>
</dbReference>
<dbReference type="SMART" id="SM00382">
    <property type="entry name" value="AAA"/>
    <property type="match status" value="1"/>
</dbReference>
<dbReference type="FunFam" id="3.40.50.300:FF:000134">
    <property type="entry name" value="Iron-enterobactin ABC transporter ATP-binding protein"/>
    <property type="match status" value="1"/>
</dbReference>
<dbReference type="OrthoDB" id="5296765at2"/>
<sequence>MTDVRIRDVSVAFETTPVLRDVTTAAAGGEWLGIIGPNGAGKSTLLRCLAGLQSYAGDVSAGGVDLRTLGTRDRARLVAFVPQSPVLPEGMSVHDYVLLGRTPYVSYLANPGRADRAVTAESLELLHLQGFRDRQLQSLSGGERQRATIARALAQQPKVLLLDEPTSALDIGHQQHVLELVDELRASQDLTVLCTMHDLTLAGQFCDRLTLLHHGRVEAEGTPREVVTRERVQQVYDASVDVTLGIDDRPVVVPARRQRQP</sequence>
<reference evidence="5 6" key="1">
    <citation type="submission" date="2019-06" db="EMBL/GenBank/DDBJ databases">
        <title>Sequencing the genomes of 1000 actinobacteria strains.</title>
        <authorList>
            <person name="Klenk H.-P."/>
        </authorList>
    </citation>
    <scope>NUCLEOTIDE SEQUENCE [LARGE SCALE GENOMIC DNA]</scope>
    <source>
        <strain evidence="5 6">DSM 19560</strain>
    </source>
</reference>
<dbReference type="PROSITE" id="PS00211">
    <property type="entry name" value="ABC_TRANSPORTER_1"/>
    <property type="match status" value="1"/>
</dbReference>
<accession>A0A561E833</accession>
<dbReference type="Proteomes" id="UP000318297">
    <property type="component" value="Unassembled WGS sequence"/>
</dbReference>
<dbReference type="SUPFAM" id="SSF52540">
    <property type="entry name" value="P-loop containing nucleoside triphosphate hydrolases"/>
    <property type="match status" value="1"/>
</dbReference>
<keyword evidence="3 5" id="KW-0067">ATP-binding</keyword>
<dbReference type="PANTHER" id="PTHR42794">
    <property type="entry name" value="HEMIN IMPORT ATP-BINDING PROTEIN HMUV"/>
    <property type="match status" value="1"/>
</dbReference>
<dbReference type="PANTHER" id="PTHR42794:SF2">
    <property type="entry name" value="ABC TRANSPORTER ATP-BINDING PROTEIN"/>
    <property type="match status" value="1"/>
</dbReference>
<dbReference type="GO" id="GO:0005524">
    <property type="term" value="F:ATP binding"/>
    <property type="evidence" value="ECO:0007669"/>
    <property type="project" value="UniProtKB-KW"/>
</dbReference>
<evidence type="ECO:0000256" key="1">
    <source>
        <dbReference type="ARBA" id="ARBA00022448"/>
    </source>
</evidence>
<dbReference type="InterPro" id="IPR027417">
    <property type="entry name" value="P-loop_NTPase"/>
</dbReference>
<dbReference type="InterPro" id="IPR003439">
    <property type="entry name" value="ABC_transporter-like_ATP-bd"/>
</dbReference>
<dbReference type="InterPro" id="IPR017871">
    <property type="entry name" value="ABC_transporter-like_CS"/>
</dbReference>
<comment type="caution">
    <text evidence="5">The sequence shown here is derived from an EMBL/GenBank/DDBJ whole genome shotgun (WGS) entry which is preliminary data.</text>
</comment>
<gene>
    <name evidence="5" type="ORF">BKA23_0560</name>
</gene>
<dbReference type="PROSITE" id="PS50893">
    <property type="entry name" value="ABC_TRANSPORTER_2"/>
    <property type="match status" value="1"/>
</dbReference>
<dbReference type="Gene3D" id="3.40.50.300">
    <property type="entry name" value="P-loop containing nucleotide triphosphate hydrolases"/>
    <property type="match status" value="1"/>
</dbReference>
<evidence type="ECO:0000313" key="5">
    <source>
        <dbReference type="EMBL" id="TWE11774.1"/>
    </source>
</evidence>
<dbReference type="Pfam" id="PF00005">
    <property type="entry name" value="ABC_tran"/>
    <property type="match status" value="1"/>
</dbReference>
<proteinExistence type="predicted"/>